<evidence type="ECO:0000313" key="1">
    <source>
        <dbReference type="EMBL" id="GAD67413.1"/>
    </source>
</evidence>
<dbReference type="EMBL" id="BATJ01000007">
    <property type="protein sequence ID" value="GAD67413.1"/>
    <property type="molecule type" value="Genomic_DNA"/>
</dbReference>
<proteinExistence type="predicted"/>
<dbReference type="RefSeq" id="WP_021705388.1">
    <property type="nucleotide sequence ID" value="NZ_BATJ01000007.1"/>
</dbReference>
<reference evidence="1 2" key="1">
    <citation type="submission" date="2013-09" db="EMBL/GenBank/DDBJ databases">
        <title>Whole genome shotgun sequence of Vibrio proteolyticus NBRC 13287.</title>
        <authorList>
            <person name="Isaki S."/>
            <person name="Hosoyama A."/>
            <person name="Numata M."/>
            <person name="Hashimoto M."/>
            <person name="Hosoyama Y."/>
            <person name="Tsuchikane K."/>
            <person name="Noguchi M."/>
            <person name="Hirakata S."/>
            <person name="Ichikawa N."/>
            <person name="Ohji S."/>
            <person name="Yamazoe A."/>
            <person name="Fujita N."/>
        </authorList>
    </citation>
    <scope>NUCLEOTIDE SEQUENCE [LARGE SCALE GENOMIC DNA]</scope>
    <source>
        <strain evidence="1 2">NBRC 13287</strain>
    </source>
</reference>
<dbReference type="Proteomes" id="UP000016570">
    <property type="component" value="Unassembled WGS sequence"/>
</dbReference>
<dbReference type="eggNOG" id="ENOG5031NX7">
    <property type="taxonomic scope" value="Bacteria"/>
</dbReference>
<dbReference type="AlphaFoldDB" id="U3BLC6"/>
<evidence type="ECO:0000313" key="2">
    <source>
        <dbReference type="Proteomes" id="UP000016570"/>
    </source>
</evidence>
<comment type="caution">
    <text evidence="1">The sequence shown here is derived from an EMBL/GenBank/DDBJ whole genome shotgun (WGS) entry which is preliminary data.</text>
</comment>
<sequence length="99" mass="10957">MDKPIVYLTALILAVLILIVVLSLDDQHPTQVSARILETSQTQSLDGIRKYLTVQMDNRSPIVVIIPPSSNCESASRAKLDKLTDLSGTNTTYRFISCH</sequence>
<keyword evidence="2" id="KW-1185">Reference proteome</keyword>
<dbReference type="STRING" id="1219065.VPR01S_07_02120"/>
<name>U3BLC6_VIBPR</name>
<gene>
    <name evidence="1" type="ORF">VPR01S_07_02120</name>
</gene>
<accession>U3BLC6</accession>
<protein>
    <submittedName>
        <fullName evidence="1">Uncharacterized protein</fullName>
    </submittedName>
</protein>
<organism evidence="1 2">
    <name type="scientific">Vibrio proteolyticus NBRC 13287</name>
    <dbReference type="NCBI Taxonomy" id="1219065"/>
    <lineage>
        <taxon>Bacteria</taxon>
        <taxon>Pseudomonadati</taxon>
        <taxon>Pseudomonadota</taxon>
        <taxon>Gammaproteobacteria</taxon>
        <taxon>Vibrionales</taxon>
        <taxon>Vibrionaceae</taxon>
        <taxon>Vibrio</taxon>
    </lineage>
</organism>